<accession>A0A8C8RGD2</accession>
<sequence>MTRFLHNAVDWLNASQRAMVGVQKSLNSLVDILSSSGTTVQSTLTPYLIILCCVHVVFPLSSFIPLLCAVSYLSFSSPYPLLHWFC</sequence>
<feature type="transmembrane region" description="Helical" evidence="1">
    <location>
        <begin position="47"/>
        <end position="75"/>
    </location>
</feature>
<dbReference type="Ensembl" id="ENSPCET00000005261.1">
    <property type="protein sequence ID" value="ENSPCEP00000005081.1"/>
    <property type="gene ID" value="ENSPCEG00000004132.1"/>
</dbReference>
<protein>
    <submittedName>
        <fullName evidence="2">Uncharacterized protein</fullName>
    </submittedName>
</protein>
<evidence type="ECO:0000256" key="1">
    <source>
        <dbReference type="SAM" id="Phobius"/>
    </source>
</evidence>
<proteinExistence type="predicted"/>
<name>A0A8C8RGD2_9SAUR</name>
<dbReference type="AlphaFoldDB" id="A0A8C8RGD2"/>
<dbReference type="Proteomes" id="UP000694393">
    <property type="component" value="Unplaced"/>
</dbReference>
<evidence type="ECO:0000313" key="3">
    <source>
        <dbReference type="Proteomes" id="UP000694393"/>
    </source>
</evidence>
<evidence type="ECO:0000313" key="2">
    <source>
        <dbReference type="Ensembl" id="ENSPCEP00000005081.1"/>
    </source>
</evidence>
<organism evidence="2 3">
    <name type="scientific">Pelusios castaneus</name>
    <name type="common">West African mud turtle</name>
    <dbReference type="NCBI Taxonomy" id="367368"/>
    <lineage>
        <taxon>Eukaryota</taxon>
        <taxon>Metazoa</taxon>
        <taxon>Chordata</taxon>
        <taxon>Craniata</taxon>
        <taxon>Vertebrata</taxon>
        <taxon>Euteleostomi</taxon>
        <taxon>Archelosauria</taxon>
        <taxon>Testudinata</taxon>
        <taxon>Testudines</taxon>
        <taxon>Pleurodira</taxon>
        <taxon>Pelomedusidae</taxon>
        <taxon>Pelusios</taxon>
    </lineage>
</organism>
<keyword evidence="1" id="KW-1133">Transmembrane helix</keyword>
<keyword evidence="1" id="KW-0472">Membrane</keyword>
<keyword evidence="1" id="KW-0812">Transmembrane</keyword>
<reference evidence="2" key="2">
    <citation type="submission" date="2025-09" db="UniProtKB">
        <authorList>
            <consortium name="Ensembl"/>
        </authorList>
    </citation>
    <scope>IDENTIFICATION</scope>
</reference>
<keyword evidence="3" id="KW-1185">Reference proteome</keyword>
<reference evidence="2" key="1">
    <citation type="submission" date="2025-08" db="UniProtKB">
        <authorList>
            <consortium name="Ensembl"/>
        </authorList>
    </citation>
    <scope>IDENTIFICATION</scope>
</reference>